<comment type="function">
    <text evidence="5">Hydrolyzes cAMP to 5'-AMP. Plays an important regulatory role in modulating the intracellular concentration of cAMP, thereby influencing cAMP-dependent processes.</text>
</comment>
<feature type="binding site" evidence="5">
    <location>
        <position position="18"/>
    </location>
    <ligand>
        <name>Fe cation</name>
        <dbReference type="ChEBI" id="CHEBI:24875"/>
        <label>1</label>
    </ligand>
</feature>
<feature type="binding site" evidence="5">
    <location>
        <position position="88"/>
    </location>
    <ligand>
        <name>Fe cation</name>
        <dbReference type="ChEBI" id="CHEBI:24875"/>
        <label>2</label>
    </ligand>
</feature>
<feature type="binding site" evidence="5">
    <location>
        <begin position="88"/>
        <end position="89"/>
    </location>
    <ligand>
        <name>AMP</name>
        <dbReference type="ChEBI" id="CHEBI:456215"/>
    </ligand>
</feature>
<evidence type="ECO:0000259" key="6">
    <source>
        <dbReference type="Pfam" id="PF00149"/>
    </source>
</evidence>
<keyword evidence="3 5" id="KW-0408">Iron</keyword>
<evidence type="ECO:0000313" key="7">
    <source>
        <dbReference type="EMBL" id="RCU51956.1"/>
    </source>
</evidence>
<feature type="binding site" evidence="5">
    <location>
        <position position="198"/>
    </location>
    <ligand>
        <name>AMP</name>
        <dbReference type="ChEBI" id="CHEBI:456215"/>
    </ligand>
</feature>
<dbReference type="OrthoDB" id="9784378at2"/>
<dbReference type="PANTHER" id="PTHR42988:SF2">
    <property type="entry name" value="CYCLIC NUCLEOTIDE PHOSPHODIESTERASE CBUA0032-RELATED"/>
    <property type="match status" value="1"/>
</dbReference>
<dbReference type="InterPro" id="IPR050884">
    <property type="entry name" value="CNP_phosphodiesterase-III"/>
</dbReference>
<evidence type="ECO:0000256" key="4">
    <source>
        <dbReference type="ARBA" id="ARBA00025742"/>
    </source>
</evidence>
<gene>
    <name evidence="5" type="primary">cpdA</name>
    <name evidence="7" type="ORF">DU002_04595</name>
</gene>
<proteinExistence type="inferred from homology"/>
<dbReference type="InterPro" id="IPR004843">
    <property type="entry name" value="Calcineurin-like_PHP"/>
</dbReference>
<comment type="cofactor">
    <cofactor evidence="5">
        <name>Fe(2+)</name>
        <dbReference type="ChEBI" id="CHEBI:29033"/>
    </cofactor>
    <text evidence="5">Binds 2 Fe(2+) ions per subunit.</text>
</comment>
<feature type="domain" description="Calcineurin-like phosphoesterase" evidence="6">
    <location>
        <begin position="11"/>
        <end position="199"/>
    </location>
</feature>
<evidence type="ECO:0000313" key="8">
    <source>
        <dbReference type="Proteomes" id="UP000252558"/>
    </source>
</evidence>
<dbReference type="SUPFAM" id="SSF56300">
    <property type="entry name" value="Metallo-dependent phosphatases"/>
    <property type="match status" value="1"/>
</dbReference>
<dbReference type="InterPro" id="IPR029052">
    <property type="entry name" value="Metallo-depent_PP-like"/>
</dbReference>
<feature type="binding site" evidence="5">
    <location>
        <position position="198"/>
    </location>
    <ligand>
        <name>Fe cation</name>
        <dbReference type="ChEBI" id="CHEBI:24875"/>
        <label>1</label>
    </ligand>
</feature>
<accession>A0A368NP64</accession>
<keyword evidence="5" id="KW-0114">cAMP</keyword>
<keyword evidence="5" id="KW-0547">Nucleotide-binding</keyword>
<dbReference type="InterPro" id="IPR026575">
    <property type="entry name" value="GpdQ/CpdA-like"/>
</dbReference>
<evidence type="ECO:0000256" key="2">
    <source>
        <dbReference type="ARBA" id="ARBA00022801"/>
    </source>
</evidence>
<keyword evidence="1 5" id="KW-0479">Metal-binding</keyword>
<evidence type="ECO:0000256" key="3">
    <source>
        <dbReference type="ARBA" id="ARBA00023004"/>
    </source>
</evidence>
<keyword evidence="2 5" id="KW-0378">Hydrolase</keyword>
<protein>
    <recommendedName>
        <fullName evidence="5">3',5'-cyclic adenosine monophosphate phosphodiesterase CpdA</fullName>
        <shortName evidence="5">3',5'-cyclic AMP phosphodiesterase</shortName>
        <shortName evidence="5">cAMP phosphodiesterase</shortName>
        <ecNumber evidence="5">3.1.4.53</ecNumber>
    </recommendedName>
</protein>
<dbReference type="EMBL" id="QPID01000002">
    <property type="protein sequence ID" value="RCU51956.1"/>
    <property type="molecule type" value="Genomic_DNA"/>
</dbReference>
<feature type="binding site" evidence="5">
    <location>
        <position position="16"/>
    </location>
    <ligand>
        <name>Fe cation</name>
        <dbReference type="ChEBI" id="CHEBI:24875"/>
        <label>1</label>
    </ligand>
</feature>
<feature type="binding site" evidence="5">
    <location>
        <position position="58"/>
    </location>
    <ligand>
        <name>AMP</name>
        <dbReference type="ChEBI" id="CHEBI:456215"/>
    </ligand>
</feature>
<keyword evidence="8" id="KW-1185">Reference proteome</keyword>
<evidence type="ECO:0000256" key="5">
    <source>
        <dbReference type="HAMAP-Rule" id="MF_00905"/>
    </source>
</evidence>
<feature type="binding site" evidence="5">
    <location>
        <position position="58"/>
    </location>
    <ligand>
        <name>Fe cation</name>
        <dbReference type="ChEBI" id="CHEBI:24875"/>
        <label>1</label>
    </ligand>
</feature>
<dbReference type="InterPro" id="IPR046379">
    <property type="entry name" value="cAMP_phosphodiest_CpdA"/>
</dbReference>
<dbReference type="PANTHER" id="PTHR42988">
    <property type="entry name" value="PHOSPHOHYDROLASE"/>
    <property type="match status" value="1"/>
</dbReference>
<evidence type="ECO:0000256" key="1">
    <source>
        <dbReference type="ARBA" id="ARBA00022723"/>
    </source>
</evidence>
<dbReference type="Pfam" id="PF00149">
    <property type="entry name" value="Metallophos"/>
    <property type="match status" value="1"/>
</dbReference>
<organism evidence="7 8">
    <name type="scientific">Corallincola holothuriorum</name>
    <dbReference type="NCBI Taxonomy" id="2282215"/>
    <lineage>
        <taxon>Bacteria</taxon>
        <taxon>Pseudomonadati</taxon>
        <taxon>Pseudomonadota</taxon>
        <taxon>Gammaproteobacteria</taxon>
        <taxon>Alteromonadales</taxon>
        <taxon>Psychromonadaceae</taxon>
        <taxon>Corallincola</taxon>
    </lineage>
</organism>
<dbReference type="Gene3D" id="3.60.21.10">
    <property type="match status" value="1"/>
</dbReference>
<feature type="binding site" evidence="5">
    <location>
        <position position="157"/>
    </location>
    <ligand>
        <name>Fe cation</name>
        <dbReference type="ChEBI" id="CHEBI:24875"/>
        <label>2</label>
    </ligand>
</feature>
<comment type="similarity">
    <text evidence="4 5">Belongs to the cyclic nucleotide phosphodiesterase class-III family.</text>
</comment>
<comment type="caution">
    <text evidence="7">The sequence shown here is derived from an EMBL/GenBank/DDBJ whole genome shotgun (WGS) entry which is preliminary data.</text>
</comment>
<dbReference type="GO" id="GO:0004115">
    <property type="term" value="F:3',5'-cyclic-AMP phosphodiesterase activity"/>
    <property type="evidence" value="ECO:0007669"/>
    <property type="project" value="UniProtKB-UniRule"/>
</dbReference>
<dbReference type="GO" id="GO:0046872">
    <property type="term" value="F:metal ion binding"/>
    <property type="evidence" value="ECO:0007669"/>
    <property type="project" value="UniProtKB-UniRule"/>
</dbReference>
<feature type="binding site" evidence="5">
    <location>
        <position position="58"/>
    </location>
    <ligand>
        <name>Fe cation</name>
        <dbReference type="ChEBI" id="CHEBI:24875"/>
        <label>2</label>
    </ligand>
</feature>
<name>A0A368NP64_9GAMM</name>
<dbReference type="CDD" id="cd07402">
    <property type="entry name" value="MPP_GpdQ"/>
    <property type="match status" value="1"/>
</dbReference>
<reference evidence="7 8" key="1">
    <citation type="submission" date="2018-07" db="EMBL/GenBank/DDBJ databases">
        <title>Corallincola holothuriorum sp. nov., a new facultative anaerobe isolated from sea cucumber Apostichopus japonicus.</title>
        <authorList>
            <person name="Xia H."/>
        </authorList>
    </citation>
    <scope>NUCLEOTIDE SEQUENCE [LARGE SCALE GENOMIC DNA]</scope>
    <source>
        <strain evidence="7 8">C4</strain>
    </source>
</reference>
<dbReference type="NCBIfam" id="NF008359">
    <property type="entry name" value="PRK11148.1"/>
    <property type="match status" value="1"/>
</dbReference>
<feature type="binding site" evidence="5">
    <location>
        <position position="18"/>
    </location>
    <ligand>
        <name>AMP</name>
        <dbReference type="ChEBI" id="CHEBI:456215"/>
    </ligand>
</feature>
<dbReference type="EC" id="3.1.4.53" evidence="5"/>
<dbReference type="GO" id="GO:0000166">
    <property type="term" value="F:nucleotide binding"/>
    <property type="evidence" value="ECO:0007669"/>
    <property type="project" value="UniProtKB-UniRule"/>
</dbReference>
<comment type="catalytic activity">
    <reaction evidence="5">
        <text>3',5'-cyclic AMP + H2O = AMP + H(+)</text>
        <dbReference type="Rhea" id="RHEA:25277"/>
        <dbReference type="ChEBI" id="CHEBI:15377"/>
        <dbReference type="ChEBI" id="CHEBI:15378"/>
        <dbReference type="ChEBI" id="CHEBI:58165"/>
        <dbReference type="ChEBI" id="CHEBI:456215"/>
        <dbReference type="EC" id="3.1.4.53"/>
    </reaction>
</comment>
<dbReference type="AlphaFoldDB" id="A0A368NP64"/>
<sequence>MLPEGRVCPQLLQITDTHLFGSPEKSLLGVNTRDSFHAVLDLIEQQPAEIDAFLATGDISQDDSISSYSAFAHGIARFAAPCYWIPGNHDDPRIMATELDNPTLHAAKQIVYPKWQVLLLDSQVKKHTYGFLSESQLLFVEKAVAEYPDRHCLVLLHHNPIPVGCRWLDQHQLKNGSQFLDLLSRLPQVKGVVWGHVHQTLDRMHNGIRLLSTPSTCIQFKPNCDQFTLDTVAPGYRRLTLLDDGEIDTEVLRLKDNPFAPNLASKGY</sequence>
<dbReference type="HAMAP" id="MF_00905">
    <property type="entry name" value="cAMP_phosphodiest_CpdA"/>
    <property type="match status" value="1"/>
</dbReference>
<dbReference type="Proteomes" id="UP000252558">
    <property type="component" value="Unassembled WGS sequence"/>
</dbReference>
<feature type="binding site" evidence="5">
    <location>
        <position position="196"/>
    </location>
    <ligand>
        <name>Fe cation</name>
        <dbReference type="ChEBI" id="CHEBI:24875"/>
        <label>2</label>
    </ligand>
</feature>